<dbReference type="Gene3D" id="3.30.70.330">
    <property type="match status" value="1"/>
</dbReference>
<proteinExistence type="predicted"/>
<feature type="region of interest" description="Disordered" evidence="1">
    <location>
        <begin position="253"/>
        <end position="311"/>
    </location>
</feature>
<organism evidence="2 3">
    <name type="scientific">Sordaria macrospora</name>
    <dbReference type="NCBI Taxonomy" id="5147"/>
    <lineage>
        <taxon>Eukaryota</taxon>
        <taxon>Fungi</taxon>
        <taxon>Dikarya</taxon>
        <taxon>Ascomycota</taxon>
        <taxon>Pezizomycotina</taxon>
        <taxon>Sordariomycetes</taxon>
        <taxon>Sordariomycetidae</taxon>
        <taxon>Sordariales</taxon>
        <taxon>Sordariaceae</taxon>
        <taxon>Sordaria</taxon>
    </lineage>
</organism>
<dbReference type="Proteomes" id="UP000433876">
    <property type="component" value="Unassembled WGS sequence"/>
</dbReference>
<feature type="compositionally biased region" description="Polar residues" evidence="1">
    <location>
        <begin position="24"/>
        <end position="36"/>
    </location>
</feature>
<protein>
    <recommendedName>
        <fullName evidence="4">RRM domain-containing protein</fullName>
    </recommendedName>
</protein>
<dbReference type="InterPro" id="IPR012677">
    <property type="entry name" value="Nucleotide-bd_a/b_plait_sf"/>
</dbReference>
<comment type="caution">
    <text evidence="2">The sequence shown here is derived from an EMBL/GenBank/DDBJ whole genome shotgun (WGS) entry which is preliminary data.</text>
</comment>
<name>A0A8S8ZJ45_SORMA</name>
<dbReference type="EMBL" id="NMPR01000180">
    <property type="protein sequence ID" value="KAA8628495.1"/>
    <property type="molecule type" value="Genomic_DNA"/>
</dbReference>
<dbReference type="SUPFAM" id="SSF54928">
    <property type="entry name" value="RNA-binding domain, RBD"/>
    <property type="match status" value="1"/>
</dbReference>
<evidence type="ECO:0008006" key="4">
    <source>
        <dbReference type="Google" id="ProtNLM"/>
    </source>
</evidence>
<dbReference type="AlphaFoldDB" id="A0A8S8ZJ45"/>
<evidence type="ECO:0000313" key="3">
    <source>
        <dbReference type="Proteomes" id="UP000433876"/>
    </source>
</evidence>
<gene>
    <name evidence="2" type="ORF">SMACR_07330</name>
</gene>
<dbReference type="VEuPathDB" id="FungiDB:SMAC_07330"/>
<evidence type="ECO:0000313" key="2">
    <source>
        <dbReference type="EMBL" id="KAA8628495.1"/>
    </source>
</evidence>
<dbReference type="OMA" id="GFSENYM"/>
<dbReference type="GO" id="GO:0003676">
    <property type="term" value="F:nucleic acid binding"/>
    <property type="evidence" value="ECO:0007669"/>
    <property type="project" value="InterPro"/>
</dbReference>
<evidence type="ECO:0000256" key="1">
    <source>
        <dbReference type="SAM" id="MobiDB-lite"/>
    </source>
</evidence>
<accession>A0A8S8ZJ45</accession>
<feature type="compositionally biased region" description="Polar residues" evidence="1">
    <location>
        <begin position="1"/>
        <end position="16"/>
    </location>
</feature>
<feature type="region of interest" description="Disordered" evidence="1">
    <location>
        <begin position="1"/>
        <end position="44"/>
    </location>
</feature>
<reference evidence="2 3" key="1">
    <citation type="submission" date="2017-07" db="EMBL/GenBank/DDBJ databases">
        <title>Genome sequence of the Sordaria macrospora wild type strain R19027.</title>
        <authorList>
            <person name="Nowrousian M."/>
            <person name="Teichert I."/>
            <person name="Kueck U."/>
        </authorList>
    </citation>
    <scope>NUCLEOTIDE SEQUENCE [LARGE SCALE GENOMIC DNA]</scope>
    <source>
        <strain evidence="2 3">R19027</strain>
        <tissue evidence="2">Mycelium</tissue>
    </source>
</reference>
<dbReference type="InterPro" id="IPR035979">
    <property type="entry name" value="RBD_domain_sf"/>
</dbReference>
<sequence>MGSQKGDSQADSSYIQAQAGGSHAGNSQAGGSQPGSSFGAGAPRRQFRPMDAIVVNRVALTEEEKAARKARGFSENYMGDYTNENNMSADIPDELNCSLYITGLPLDVTVRDIFDDIRDIGKVFSLHVSPRRESNTKRAAAVVFFTRIAAERFYNRFATRDNPAVRWGGTVPNPGRILGRLPVNVVWNQVKVPPCTNREHVTRVIQVEGPSEIVNEEFLLAYFRTKCRFDMEKILVLWEGYRYAKPRNGQLPAITSPVPAAPPASAPARRQGRALTSNNWRERAQPVTAGEPQDAQANAAAPTEQKQEQKQGEQHYRIMEFYFGTVKGQALACRMSLDWEFKERGVLCRYGTDPCGP</sequence>